<sequence length="79" mass="9367">MYSLLFERDIRDTMHYYEIRHVTLRIVWRASLTRCRDARDGARQLSLTPDRQFDSGNVRQTARRTRDTAARPSVVLRDG</sequence>
<dbReference type="AlphaFoldDB" id="A0A4C1VPW8"/>
<comment type="caution">
    <text evidence="2">The sequence shown here is derived from an EMBL/GenBank/DDBJ whole genome shotgun (WGS) entry which is preliminary data.</text>
</comment>
<feature type="region of interest" description="Disordered" evidence="1">
    <location>
        <begin position="46"/>
        <end position="79"/>
    </location>
</feature>
<dbReference type="EMBL" id="BGZK01000386">
    <property type="protein sequence ID" value="GBP40703.1"/>
    <property type="molecule type" value="Genomic_DNA"/>
</dbReference>
<accession>A0A4C1VPW8</accession>
<evidence type="ECO:0000313" key="3">
    <source>
        <dbReference type="Proteomes" id="UP000299102"/>
    </source>
</evidence>
<evidence type="ECO:0000313" key="2">
    <source>
        <dbReference type="EMBL" id="GBP40703.1"/>
    </source>
</evidence>
<reference evidence="2 3" key="1">
    <citation type="journal article" date="2019" name="Commun. Biol.">
        <title>The bagworm genome reveals a unique fibroin gene that provides high tensile strength.</title>
        <authorList>
            <person name="Kono N."/>
            <person name="Nakamura H."/>
            <person name="Ohtoshi R."/>
            <person name="Tomita M."/>
            <person name="Numata K."/>
            <person name="Arakawa K."/>
        </authorList>
    </citation>
    <scope>NUCLEOTIDE SEQUENCE [LARGE SCALE GENOMIC DNA]</scope>
</reference>
<organism evidence="2 3">
    <name type="scientific">Eumeta variegata</name>
    <name type="common">Bagworm moth</name>
    <name type="synonym">Eumeta japonica</name>
    <dbReference type="NCBI Taxonomy" id="151549"/>
    <lineage>
        <taxon>Eukaryota</taxon>
        <taxon>Metazoa</taxon>
        <taxon>Ecdysozoa</taxon>
        <taxon>Arthropoda</taxon>
        <taxon>Hexapoda</taxon>
        <taxon>Insecta</taxon>
        <taxon>Pterygota</taxon>
        <taxon>Neoptera</taxon>
        <taxon>Endopterygota</taxon>
        <taxon>Lepidoptera</taxon>
        <taxon>Glossata</taxon>
        <taxon>Ditrysia</taxon>
        <taxon>Tineoidea</taxon>
        <taxon>Psychidae</taxon>
        <taxon>Oiketicinae</taxon>
        <taxon>Eumeta</taxon>
    </lineage>
</organism>
<proteinExistence type="predicted"/>
<dbReference type="Proteomes" id="UP000299102">
    <property type="component" value="Unassembled WGS sequence"/>
</dbReference>
<name>A0A4C1VPW8_EUMVA</name>
<keyword evidence="3" id="KW-1185">Reference proteome</keyword>
<feature type="compositionally biased region" description="Polar residues" evidence="1">
    <location>
        <begin position="46"/>
        <end position="58"/>
    </location>
</feature>
<gene>
    <name evidence="2" type="ORF">EVAR_36439_1</name>
</gene>
<evidence type="ECO:0000256" key="1">
    <source>
        <dbReference type="SAM" id="MobiDB-lite"/>
    </source>
</evidence>
<protein>
    <submittedName>
        <fullName evidence="2">Uncharacterized protein</fullName>
    </submittedName>
</protein>